<feature type="compositionally biased region" description="Basic and acidic residues" evidence="4">
    <location>
        <begin position="16"/>
        <end position="27"/>
    </location>
</feature>
<feature type="region of interest" description="Disordered" evidence="4">
    <location>
        <begin position="621"/>
        <end position="656"/>
    </location>
</feature>
<keyword evidence="2 3" id="KW-0813">Transport</keyword>
<comment type="caution">
    <text evidence="6">The sequence shown here is derived from an EMBL/GenBank/DDBJ whole genome shotgun (WGS) entry which is preliminary data.</text>
</comment>
<dbReference type="PANTHER" id="PTHR12542">
    <property type="entry name" value="EXOCYST COMPLEX PROTEIN EXO70"/>
    <property type="match status" value="1"/>
</dbReference>
<comment type="function">
    <text evidence="3">Component of the exocyst complex.</text>
</comment>
<name>A0A8J5LU58_ZINOF</name>
<feature type="domain" description="Exocyst complex subunit Exo70 C-terminal" evidence="5">
    <location>
        <begin position="231"/>
        <end position="615"/>
    </location>
</feature>
<comment type="similarity">
    <text evidence="1 3">Belongs to the EXO70 family.</text>
</comment>
<organism evidence="6 7">
    <name type="scientific">Zingiber officinale</name>
    <name type="common">Ginger</name>
    <name type="synonym">Amomum zingiber</name>
    <dbReference type="NCBI Taxonomy" id="94328"/>
    <lineage>
        <taxon>Eukaryota</taxon>
        <taxon>Viridiplantae</taxon>
        <taxon>Streptophyta</taxon>
        <taxon>Embryophyta</taxon>
        <taxon>Tracheophyta</taxon>
        <taxon>Spermatophyta</taxon>
        <taxon>Magnoliopsida</taxon>
        <taxon>Liliopsida</taxon>
        <taxon>Zingiberales</taxon>
        <taxon>Zingiberaceae</taxon>
        <taxon>Zingiber</taxon>
    </lineage>
</organism>
<evidence type="ECO:0000259" key="5">
    <source>
        <dbReference type="Pfam" id="PF03081"/>
    </source>
</evidence>
<dbReference type="AlphaFoldDB" id="A0A8J5LU58"/>
<dbReference type="GO" id="GO:0000145">
    <property type="term" value="C:exocyst"/>
    <property type="evidence" value="ECO:0007669"/>
    <property type="project" value="InterPro"/>
</dbReference>
<dbReference type="Proteomes" id="UP000734854">
    <property type="component" value="Unassembled WGS sequence"/>
</dbReference>
<evidence type="ECO:0000256" key="4">
    <source>
        <dbReference type="SAM" id="MobiDB-lite"/>
    </source>
</evidence>
<dbReference type="SUPFAM" id="SSF74788">
    <property type="entry name" value="Cullin repeat-like"/>
    <property type="match status" value="1"/>
</dbReference>
<dbReference type="PANTHER" id="PTHR12542:SF17">
    <property type="entry name" value="EXOCYST SUBUNIT EXO70 FAMILY PROTEIN"/>
    <property type="match status" value="1"/>
</dbReference>
<keyword evidence="7" id="KW-1185">Reference proteome</keyword>
<dbReference type="GO" id="GO:0005546">
    <property type="term" value="F:phosphatidylinositol-4,5-bisphosphate binding"/>
    <property type="evidence" value="ECO:0007669"/>
    <property type="project" value="InterPro"/>
</dbReference>
<evidence type="ECO:0000313" key="6">
    <source>
        <dbReference type="EMBL" id="KAG6530493.1"/>
    </source>
</evidence>
<keyword evidence="3" id="KW-0653">Protein transport</keyword>
<gene>
    <name evidence="6" type="ORF">ZIOFF_012732</name>
</gene>
<sequence>MPRKGMRGFFSSSGHSEQRQRDRRPAERSVSLSRRTFSDTMMEDNIASAEQIIGRWGLDVAGSLFSAAGRPDSVHLLRAAAELHRSMVFFSDPSAESSTSPEERSAAVLRAHELLAAAMRRLEREMHLLLSAHHSILNPRDSLRLQYASSSDVSDVEDAEVDGSGVGEAMQDLRAVAKTMISAGYGKECVRIYTTMRKSFVEESIYRLGFHRKKAHVHKLNWAAIEPTIQSWLAAFPVAFRTLFSGERFLCDQVFKGSDTILCRESCFADITGDVAARMLAFPESVARSKRSPEKIFRLLDIYDAVSEHWPDIETLFAFESTAAVRSQAVASLLRLAEVARATLADFEAAIQRDASRSAVPGGDVHPLTRYVMNYVLFLSDYKTALADIFADFPFQAPYPPPESLFDVTAAATPPVSPPSSSISIVNSLHENPWSSSPSSLTAAAAGSISARIAWLILVLLCKLNGRAELYREAAISYLFLANNLQYIVRKVKESYLGVLLGDEWAVRHAENARHYLRSYKRLAWEKLADEIPMETADMTAEEAERRMRRFDDALEAACKGRAVVSDADMREQVRESVENMIVPQYRVFHERCKAAVASAAALRFSPEDVRNKIDVVFTGSNGRTSSHGSSASGSYSGSTATGSSRTTHRSEDGNWQRQAWRVPQSLFPNLTNGYSYSGGSYPPPPVVAVRQSATAVAKFWGAVIYVLVWRCPMVNLS</sequence>
<protein>
    <recommendedName>
        <fullName evidence="3">Exocyst subunit Exo70 family protein</fullName>
    </recommendedName>
</protein>
<evidence type="ECO:0000256" key="1">
    <source>
        <dbReference type="ARBA" id="ARBA00006756"/>
    </source>
</evidence>
<feature type="region of interest" description="Disordered" evidence="4">
    <location>
        <begin position="1"/>
        <end position="35"/>
    </location>
</feature>
<evidence type="ECO:0000256" key="3">
    <source>
        <dbReference type="RuleBase" id="RU365026"/>
    </source>
</evidence>
<dbReference type="Pfam" id="PF03081">
    <property type="entry name" value="Exo70_C"/>
    <property type="match status" value="1"/>
</dbReference>
<dbReference type="InterPro" id="IPR004140">
    <property type="entry name" value="Exo70"/>
</dbReference>
<evidence type="ECO:0000313" key="7">
    <source>
        <dbReference type="Proteomes" id="UP000734854"/>
    </source>
</evidence>
<evidence type="ECO:0000256" key="2">
    <source>
        <dbReference type="ARBA" id="ARBA00022448"/>
    </source>
</evidence>
<dbReference type="GO" id="GO:0006887">
    <property type="term" value="P:exocytosis"/>
    <property type="evidence" value="ECO:0007669"/>
    <property type="project" value="UniProtKB-KW"/>
</dbReference>
<feature type="compositionally biased region" description="Low complexity" evidence="4">
    <location>
        <begin position="621"/>
        <end position="646"/>
    </location>
</feature>
<dbReference type="InterPro" id="IPR046364">
    <property type="entry name" value="Exo70_C"/>
</dbReference>
<dbReference type="InterPro" id="IPR016159">
    <property type="entry name" value="Cullin_repeat-like_dom_sf"/>
</dbReference>
<dbReference type="GO" id="GO:0015031">
    <property type="term" value="P:protein transport"/>
    <property type="evidence" value="ECO:0007669"/>
    <property type="project" value="UniProtKB-KW"/>
</dbReference>
<reference evidence="6 7" key="1">
    <citation type="submission" date="2020-08" db="EMBL/GenBank/DDBJ databases">
        <title>Plant Genome Project.</title>
        <authorList>
            <person name="Zhang R.-G."/>
        </authorList>
    </citation>
    <scope>NUCLEOTIDE SEQUENCE [LARGE SCALE GENOMIC DNA]</scope>
    <source>
        <tissue evidence="6">Rhizome</tissue>
    </source>
</reference>
<keyword evidence="3" id="KW-0268">Exocytosis</keyword>
<accession>A0A8J5LU58</accession>
<dbReference type="EMBL" id="JACMSC010000003">
    <property type="protein sequence ID" value="KAG6530493.1"/>
    <property type="molecule type" value="Genomic_DNA"/>
</dbReference>
<dbReference type="Gene3D" id="1.20.1280.170">
    <property type="entry name" value="Exocyst complex component Exo70"/>
    <property type="match status" value="1"/>
</dbReference>
<proteinExistence type="inferred from homology"/>